<accession>A0AAW4VVR0</accession>
<dbReference type="RefSeq" id="WP_227279795.1">
    <property type="nucleotide sequence ID" value="NZ_JAJDKZ010000025.1"/>
</dbReference>
<dbReference type="EMBL" id="JAJDKZ010000025">
    <property type="protein sequence ID" value="MCB8610794.1"/>
    <property type="molecule type" value="Genomic_DNA"/>
</dbReference>
<proteinExistence type="predicted"/>
<dbReference type="Proteomes" id="UP001198439">
    <property type="component" value="Unassembled WGS sequence"/>
</dbReference>
<reference evidence="1" key="1">
    <citation type="submission" date="2021-10" db="EMBL/GenBank/DDBJ databases">
        <title>Collection of gut derived symbiotic bacterial strains cultured from healthy donors.</title>
        <authorList>
            <person name="Lin H."/>
            <person name="Littmann E."/>
            <person name="Kohout C."/>
            <person name="Pamer E.G."/>
        </authorList>
    </citation>
    <scope>NUCLEOTIDE SEQUENCE</scope>
    <source>
        <strain evidence="1">DFI.4.48</strain>
    </source>
</reference>
<dbReference type="AlphaFoldDB" id="A0AAW4VVR0"/>
<name>A0AAW4VVR0_9FIRM</name>
<evidence type="ECO:0000313" key="2">
    <source>
        <dbReference type="Proteomes" id="UP001198439"/>
    </source>
</evidence>
<sequence>MDHATSNKKKRWRCRCLQSKKERKNGKEENKENYDEEELVMIYLNQKHDTIKKYPKHDEVLMPLVVFLNNRIDYQGKKEIIKIYF</sequence>
<protein>
    <submittedName>
        <fullName evidence="1">Uncharacterized protein</fullName>
    </submittedName>
</protein>
<organism evidence="1 2">
    <name type="scientific">Faecalibacillus faecis</name>
    <dbReference type="NCBI Taxonomy" id="1982628"/>
    <lineage>
        <taxon>Bacteria</taxon>
        <taxon>Bacillati</taxon>
        <taxon>Bacillota</taxon>
        <taxon>Erysipelotrichia</taxon>
        <taxon>Erysipelotrichales</taxon>
        <taxon>Coprobacillaceae</taxon>
        <taxon>Faecalibacillus</taxon>
    </lineage>
</organism>
<evidence type="ECO:0000313" key="1">
    <source>
        <dbReference type="EMBL" id="MCB8610794.1"/>
    </source>
</evidence>
<gene>
    <name evidence="1" type="ORF">LJD69_09335</name>
</gene>
<comment type="caution">
    <text evidence="1">The sequence shown here is derived from an EMBL/GenBank/DDBJ whole genome shotgun (WGS) entry which is preliminary data.</text>
</comment>